<name>A0ABN2DDC1_9ACTN</name>
<organism evidence="2 3">
    <name type="scientific">Dactylosporangium maewongense</name>
    <dbReference type="NCBI Taxonomy" id="634393"/>
    <lineage>
        <taxon>Bacteria</taxon>
        <taxon>Bacillati</taxon>
        <taxon>Actinomycetota</taxon>
        <taxon>Actinomycetes</taxon>
        <taxon>Micromonosporales</taxon>
        <taxon>Micromonosporaceae</taxon>
        <taxon>Dactylosporangium</taxon>
    </lineage>
</organism>
<feature type="signal peptide" evidence="1">
    <location>
        <begin position="1"/>
        <end position="27"/>
    </location>
</feature>
<protein>
    <recommendedName>
        <fullName evidence="4">Lipoprotein</fullName>
    </recommendedName>
</protein>
<dbReference type="Proteomes" id="UP001501470">
    <property type="component" value="Unassembled WGS sequence"/>
</dbReference>
<reference evidence="2 3" key="1">
    <citation type="journal article" date="2019" name="Int. J. Syst. Evol. Microbiol.">
        <title>The Global Catalogue of Microorganisms (GCM) 10K type strain sequencing project: providing services to taxonomists for standard genome sequencing and annotation.</title>
        <authorList>
            <consortium name="The Broad Institute Genomics Platform"/>
            <consortium name="The Broad Institute Genome Sequencing Center for Infectious Disease"/>
            <person name="Wu L."/>
            <person name="Ma J."/>
        </authorList>
    </citation>
    <scope>NUCLEOTIDE SEQUENCE [LARGE SCALE GENOMIC DNA]</scope>
    <source>
        <strain evidence="2 3">JCM 15933</strain>
    </source>
</reference>
<feature type="chain" id="PRO_5046654638" description="Lipoprotein" evidence="1">
    <location>
        <begin position="28"/>
        <end position="168"/>
    </location>
</feature>
<accession>A0ABN2DDC1</accession>
<gene>
    <name evidence="2" type="ORF">GCM10009827_114310</name>
</gene>
<comment type="caution">
    <text evidence="2">The sequence shown here is derived from an EMBL/GenBank/DDBJ whole genome shotgun (WGS) entry which is preliminary data.</text>
</comment>
<sequence length="168" mass="18023">MGVFVPVKNRVMALVLIALLLAGCSDAIEQPGATPWTPPATQTPGAPWPDRVTADAGGVLAAPGFNAHIDATAPAWAEAADSTVAELLNLNRGFDGPVAIYLHRDKTDDDPVLTVTLTKLGDDSIQAMRYRVVLHRETDGRFRFVSGERTQRCQSGRGHQTFEAARCS</sequence>
<keyword evidence="3" id="KW-1185">Reference proteome</keyword>
<dbReference type="EMBL" id="BAAAQD010000050">
    <property type="protein sequence ID" value="GAA1573548.1"/>
    <property type="molecule type" value="Genomic_DNA"/>
</dbReference>
<proteinExistence type="predicted"/>
<evidence type="ECO:0000313" key="3">
    <source>
        <dbReference type="Proteomes" id="UP001501470"/>
    </source>
</evidence>
<evidence type="ECO:0000313" key="2">
    <source>
        <dbReference type="EMBL" id="GAA1573548.1"/>
    </source>
</evidence>
<evidence type="ECO:0000256" key="1">
    <source>
        <dbReference type="SAM" id="SignalP"/>
    </source>
</evidence>
<keyword evidence="1" id="KW-0732">Signal</keyword>
<evidence type="ECO:0008006" key="4">
    <source>
        <dbReference type="Google" id="ProtNLM"/>
    </source>
</evidence>